<dbReference type="PANTHER" id="PTHR11010:SF31">
    <property type="entry name" value="ALPHA_BETA-HYDROLASES SUPERFAMILY PROTEIN"/>
    <property type="match status" value="1"/>
</dbReference>
<accession>A0AAV0CAJ4</accession>
<proteinExistence type="inferred from homology"/>
<evidence type="ECO:0000256" key="1">
    <source>
        <dbReference type="ARBA" id="ARBA00011079"/>
    </source>
</evidence>
<evidence type="ECO:0000256" key="3">
    <source>
        <dbReference type="ARBA" id="ARBA00022729"/>
    </source>
</evidence>
<keyword evidence="3" id="KW-0732">Signal</keyword>
<dbReference type="EMBL" id="CAMAPF010000018">
    <property type="protein sequence ID" value="CAH9070430.1"/>
    <property type="molecule type" value="Genomic_DNA"/>
</dbReference>
<dbReference type="Proteomes" id="UP001152523">
    <property type="component" value="Unassembled WGS sequence"/>
</dbReference>
<dbReference type="Pfam" id="PF05577">
    <property type="entry name" value="Peptidase_S28"/>
    <property type="match status" value="1"/>
</dbReference>
<evidence type="ECO:0000256" key="5">
    <source>
        <dbReference type="ARBA" id="ARBA00023180"/>
    </source>
</evidence>
<name>A0AAV0CAJ4_9ASTE</name>
<dbReference type="InterPro" id="IPR029058">
    <property type="entry name" value="AB_hydrolase_fold"/>
</dbReference>
<keyword evidence="4" id="KW-0378">Hydrolase</keyword>
<evidence type="ECO:0000313" key="6">
    <source>
        <dbReference type="EMBL" id="CAH9070430.1"/>
    </source>
</evidence>
<dbReference type="GO" id="GO:0008239">
    <property type="term" value="F:dipeptidyl-peptidase activity"/>
    <property type="evidence" value="ECO:0007669"/>
    <property type="project" value="TreeGrafter"/>
</dbReference>
<keyword evidence="5" id="KW-0325">Glycoprotein</keyword>
<dbReference type="GO" id="GO:0070008">
    <property type="term" value="F:serine-type exopeptidase activity"/>
    <property type="evidence" value="ECO:0007669"/>
    <property type="project" value="InterPro"/>
</dbReference>
<dbReference type="SUPFAM" id="SSF53474">
    <property type="entry name" value="alpha/beta-Hydrolases"/>
    <property type="match status" value="1"/>
</dbReference>
<keyword evidence="7" id="KW-1185">Reference proteome</keyword>
<comment type="caution">
    <text evidence="6">The sequence shown here is derived from an EMBL/GenBank/DDBJ whole genome shotgun (WGS) entry which is preliminary data.</text>
</comment>
<keyword evidence="2" id="KW-0645">Protease</keyword>
<reference evidence="6" key="1">
    <citation type="submission" date="2022-07" db="EMBL/GenBank/DDBJ databases">
        <authorList>
            <person name="Macas J."/>
            <person name="Novak P."/>
            <person name="Neumann P."/>
        </authorList>
    </citation>
    <scope>NUCLEOTIDE SEQUENCE</scope>
</reference>
<evidence type="ECO:0000256" key="2">
    <source>
        <dbReference type="ARBA" id="ARBA00022670"/>
    </source>
</evidence>
<evidence type="ECO:0000313" key="7">
    <source>
        <dbReference type="Proteomes" id="UP001152523"/>
    </source>
</evidence>
<protein>
    <submittedName>
        <fullName evidence="6">Uncharacterized protein</fullName>
    </submittedName>
</protein>
<sequence length="212" mass="24686">MKFRTRDFNSIALGEPKAAYFPGSYQALVVKNQAQPSDPKFQYEVKYFPQTLDHFTFVPRGYKIFYQKYLINKDYWHKGEPIFVYTGNEGDIDWFAANTGFLLDIAPKCHALLVFIEHICYGESLPFGKNSYKSAKTLWYLNSQQALADYAILIRSLKQNLSSEASPVVVFGGSKRNNPFLIRKMFGLHFFCVHLWQKEFSVYRKLCRALRV</sequence>
<evidence type="ECO:0000256" key="4">
    <source>
        <dbReference type="ARBA" id="ARBA00022801"/>
    </source>
</evidence>
<dbReference type="AlphaFoldDB" id="A0AAV0CAJ4"/>
<dbReference type="Gene3D" id="3.40.50.1820">
    <property type="entry name" value="alpha/beta hydrolase"/>
    <property type="match status" value="1"/>
</dbReference>
<dbReference type="InterPro" id="IPR008758">
    <property type="entry name" value="Peptidase_S28"/>
</dbReference>
<organism evidence="6 7">
    <name type="scientific">Cuscuta epithymum</name>
    <dbReference type="NCBI Taxonomy" id="186058"/>
    <lineage>
        <taxon>Eukaryota</taxon>
        <taxon>Viridiplantae</taxon>
        <taxon>Streptophyta</taxon>
        <taxon>Embryophyta</taxon>
        <taxon>Tracheophyta</taxon>
        <taxon>Spermatophyta</taxon>
        <taxon>Magnoliopsida</taxon>
        <taxon>eudicotyledons</taxon>
        <taxon>Gunneridae</taxon>
        <taxon>Pentapetalae</taxon>
        <taxon>asterids</taxon>
        <taxon>lamiids</taxon>
        <taxon>Solanales</taxon>
        <taxon>Convolvulaceae</taxon>
        <taxon>Cuscuteae</taxon>
        <taxon>Cuscuta</taxon>
        <taxon>Cuscuta subgen. Cuscuta</taxon>
    </lineage>
</organism>
<comment type="similarity">
    <text evidence="1">Belongs to the peptidase S28 family.</text>
</comment>
<dbReference type="GO" id="GO:0006508">
    <property type="term" value="P:proteolysis"/>
    <property type="evidence" value="ECO:0007669"/>
    <property type="project" value="UniProtKB-KW"/>
</dbReference>
<gene>
    <name evidence="6" type="ORF">CEPIT_LOCUS3429</name>
</gene>
<dbReference type="PANTHER" id="PTHR11010">
    <property type="entry name" value="PROTEASE S28 PRO-X CARBOXYPEPTIDASE-RELATED"/>
    <property type="match status" value="1"/>
</dbReference>